<sequence length="143" mass="15416">MRGWAACGLLSGLLLSGCGNADQKLTDAAAQSAREAESEVNTTRLVVEQLQARHLWQRTAEVMVADAEKSVAKAVSSFDGQQPTTVESRRMYEQVGEALDNAQKAVTATRIALDNDDLPAAFRQVDVLGRSADELDRIGELAK</sequence>
<dbReference type="RefSeq" id="WP_131362095.1">
    <property type="nucleotide sequence ID" value="NZ_SJKB01000010.1"/>
</dbReference>
<name>A0A4R0KBM8_9ACTN</name>
<keyword evidence="3" id="KW-1185">Reference proteome</keyword>
<comment type="caution">
    <text evidence="2">The sequence shown here is derived from an EMBL/GenBank/DDBJ whole genome shotgun (WGS) entry which is preliminary data.</text>
</comment>
<gene>
    <name evidence="2" type="ORF">E0H73_30770</name>
</gene>
<dbReference type="Proteomes" id="UP000291144">
    <property type="component" value="Unassembled WGS sequence"/>
</dbReference>
<proteinExistence type="predicted"/>
<keyword evidence="1" id="KW-0732">Signal</keyword>
<dbReference type="AlphaFoldDB" id="A0A4R0KBM8"/>
<evidence type="ECO:0000313" key="2">
    <source>
        <dbReference type="EMBL" id="TCC57741.1"/>
    </source>
</evidence>
<feature type="chain" id="PRO_5039166275" evidence="1">
    <location>
        <begin position="22"/>
        <end position="143"/>
    </location>
</feature>
<organism evidence="2 3">
    <name type="scientific">Kribbella pittospori</name>
    <dbReference type="NCBI Taxonomy" id="722689"/>
    <lineage>
        <taxon>Bacteria</taxon>
        <taxon>Bacillati</taxon>
        <taxon>Actinomycetota</taxon>
        <taxon>Actinomycetes</taxon>
        <taxon>Propionibacteriales</taxon>
        <taxon>Kribbellaceae</taxon>
        <taxon>Kribbella</taxon>
    </lineage>
</organism>
<evidence type="ECO:0000256" key="1">
    <source>
        <dbReference type="SAM" id="SignalP"/>
    </source>
</evidence>
<dbReference type="PROSITE" id="PS51257">
    <property type="entry name" value="PROKAR_LIPOPROTEIN"/>
    <property type="match status" value="1"/>
</dbReference>
<protein>
    <submittedName>
        <fullName evidence="2">Uncharacterized protein</fullName>
    </submittedName>
</protein>
<dbReference type="OrthoDB" id="3827487at2"/>
<dbReference type="EMBL" id="SJKB01000010">
    <property type="protein sequence ID" value="TCC57741.1"/>
    <property type="molecule type" value="Genomic_DNA"/>
</dbReference>
<accession>A0A4R0KBM8</accession>
<reference evidence="2 3" key="1">
    <citation type="submission" date="2019-02" db="EMBL/GenBank/DDBJ databases">
        <title>Kribbella capetownensis sp. nov. and Kribbella speibonae sp. nov., isolated from soil.</title>
        <authorList>
            <person name="Curtis S.M."/>
            <person name="Norton I."/>
            <person name="Everest G.J."/>
            <person name="Meyers P.R."/>
        </authorList>
    </citation>
    <scope>NUCLEOTIDE SEQUENCE [LARGE SCALE GENOMIC DNA]</scope>
    <source>
        <strain evidence="2 3">NRRL B-24813</strain>
    </source>
</reference>
<feature type="signal peptide" evidence="1">
    <location>
        <begin position="1"/>
        <end position="21"/>
    </location>
</feature>
<evidence type="ECO:0000313" key="3">
    <source>
        <dbReference type="Proteomes" id="UP000291144"/>
    </source>
</evidence>